<sequence>MGHFAALAARGGFAVNDHGGQALLKAIREMLAWIDRERVNFERLRQEPMLGSSYNAEVMKPFMRKVASDESGFITQISEFRESLVSAEKAILQAMANYQEADAQAADRLAKG</sequence>
<organism evidence="1 2">
    <name type="scientific">Actinokineospora diospyrosa</name>
    <dbReference type="NCBI Taxonomy" id="103728"/>
    <lineage>
        <taxon>Bacteria</taxon>
        <taxon>Bacillati</taxon>
        <taxon>Actinomycetota</taxon>
        <taxon>Actinomycetes</taxon>
        <taxon>Pseudonocardiales</taxon>
        <taxon>Pseudonocardiaceae</taxon>
        <taxon>Actinokineospora</taxon>
    </lineage>
</organism>
<dbReference type="Proteomes" id="UP001205185">
    <property type="component" value="Unassembled WGS sequence"/>
</dbReference>
<keyword evidence="2" id="KW-1185">Reference proteome</keyword>
<dbReference type="EMBL" id="JAMTCO010000014">
    <property type="protein sequence ID" value="MCP2272953.1"/>
    <property type="molecule type" value="Genomic_DNA"/>
</dbReference>
<gene>
    <name evidence="1" type="ORF">LV75_005479</name>
</gene>
<reference evidence="1 2" key="1">
    <citation type="submission" date="2022-06" db="EMBL/GenBank/DDBJ databases">
        <title>Genomic Encyclopedia of Archaeal and Bacterial Type Strains, Phase II (KMG-II): from individual species to whole genera.</title>
        <authorList>
            <person name="Goeker M."/>
        </authorList>
    </citation>
    <scope>NUCLEOTIDE SEQUENCE [LARGE SCALE GENOMIC DNA]</scope>
    <source>
        <strain evidence="1 2">DSM 44255</strain>
    </source>
</reference>
<name>A0ABT1IJX8_9PSEU</name>
<evidence type="ECO:0000313" key="2">
    <source>
        <dbReference type="Proteomes" id="UP001205185"/>
    </source>
</evidence>
<proteinExistence type="predicted"/>
<comment type="caution">
    <text evidence="1">The sequence shown here is derived from an EMBL/GenBank/DDBJ whole genome shotgun (WGS) entry which is preliminary data.</text>
</comment>
<accession>A0ABT1IJX8</accession>
<evidence type="ECO:0008006" key="3">
    <source>
        <dbReference type="Google" id="ProtNLM"/>
    </source>
</evidence>
<protein>
    <recommendedName>
        <fullName evidence="3">PE family protein</fullName>
    </recommendedName>
</protein>
<evidence type="ECO:0000313" key="1">
    <source>
        <dbReference type="EMBL" id="MCP2272953.1"/>
    </source>
</evidence>